<dbReference type="InterPro" id="IPR002656">
    <property type="entry name" value="Acyl_transf_3_dom"/>
</dbReference>
<evidence type="ECO:0000259" key="2">
    <source>
        <dbReference type="Pfam" id="PF01757"/>
    </source>
</evidence>
<comment type="caution">
    <text evidence="3">The sequence shown here is derived from an EMBL/GenBank/DDBJ whole genome shotgun (WGS) entry which is preliminary data.</text>
</comment>
<proteinExistence type="predicted"/>
<dbReference type="InterPro" id="IPR050879">
    <property type="entry name" value="Acyltransferase_3"/>
</dbReference>
<dbReference type="Proteomes" id="UP001262754">
    <property type="component" value="Unassembled WGS sequence"/>
</dbReference>
<keyword evidence="1" id="KW-0812">Transmembrane</keyword>
<feature type="transmembrane region" description="Helical" evidence="1">
    <location>
        <begin position="12"/>
        <end position="29"/>
    </location>
</feature>
<organism evidence="3 4">
    <name type="scientific">Caulobacter rhizosphaerae</name>
    <dbReference type="NCBI Taxonomy" id="2010972"/>
    <lineage>
        <taxon>Bacteria</taxon>
        <taxon>Pseudomonadati</taxon>
        <taxon>Pseudomonadota</taxon>
        <taxon>Alphaproteobacteria</taxon>
        <taxon>Caulobacterales</taxon>
        <taxon>Caulobacteraceae</taxon>
        <taxon>Caulobacter</taxon>
    </lineage>
</organism>
<feature type="transmembrane region" description="Helical" evidence="1">
    <location>
        <begin position="41"/>
        <end position="59"/>
    </location>
</feature>
<feature type="transmembrane region" description="Helical" evidence="1">
    <location>
        <begin position="238"/>
        <end position="255"/>
    </location>
</feature>
<accession>A0ABU1MY10</accession>
<dbReference type="EMBL" id="JAVDRL010000005">
    <property type="protein sequence ID" value="MDR6531059.1"/>
    <property type="molecule type" value="Genomic_DNA"/>
</dbReference>
<keyword evidence="4" id="KW-1185">Reference proteome</keyword>
<feature type="transmembrane region" description="Helical" evidence="1">
    <location>
        <begin position="305"/>
        <end position="324"/>
    </location>
</feature>
<feature type="transmembrane region" description="Helical" evidence="1">
    <location>
        <begin position="154"/>
        <end position="172"/>
    </location>
</feature>
<dbReference type="RefSeq" id="WP_310030860.1">
    <property type="nucleotide sequence ID" value="NZ_JAVDRL010000005.1"/>
</dbReference>
<gene>
    <name evidence="3" type="ORF">J2800_001801</name>
</gene>
<dbReference type="PANTHER" id="PTHR23028">
    <property type="entry name" value="ACETYLTRANSFERASE"/>
    <property type="match status" value="1"/>
</dbReference>
<dbReference type="PANTHER" id="PTHR23028:SF134">
    <property type="entry name" value="PUTATIVE (AFU_ORTHOLOGUE AFUA_4G08520)-RELATED"/>
    <property type="match status" value="1"/>
</dbReference>
<feature type="transmembrane region" description="Helical" evidence="1">
    <location>
        <begin position="130"/>
        <end position="147"/>
    </location>
</feature>
<dbReference type="Pfam" id="PF01757">
    <property type="entry name" value="Acyl_transf_3"/>
    <property type="match status" value="1"/>
</dbReference>
<sequence>MTEHRTRRLAGLDGLRAVAALGVLLYHAADWSGRPGRFAHGYLAVDFFFCLSGFVLAHAFERREIGWPAYLWIRVVRIWPLLVLSTLIGAVLTSRHSPPFWPNLARGLLLVPRLGHPAEWTFPTLFPFNPPAWSLCLEVIVSALWFPLRRAPDLVVAAIVFCCGVVMAWAALGLNGVETGWDQATFWLGVVRAAFSFGLGWLGWRYRALAPRPRLGLAAVVLLTVLVMPLMPGRPWNGLYDFACVAVLFPLLVLIGANNPQGPAGALCRATGDLSYPLYATHWATWAVMLRLYPDGWKSLLPVWFPALAVVLAPIVAWVAFRLYDAPVRRWLRAWNPATQAISTG</sequence>
<feature type="transmembrane region" description="Helical" evidence="1">
    <location>
        <begin position="276"/>
        <end position="293"/>
    </location>
</feature>
<evidence type="ECO:0000256" key="1">
    <source>
        <dbReference type="SAM" id="Phobius"/>
    </source>
</evidence>
<name>A0ABU1MY10_9CAUL</name>
<keyword evidence="1" id="KW-0472">Membrane</keyword>
<evidence type="ECO:0000313" key="3">
    <source>
        <dbReference type="EMBL" id="MDR6531059.1"/>
    </source>
</evidence>
<keyword evidence="1" id="KW-1133">Transmembrane helix</keyword>
<feature type="transmembrane region" description="Helical" evidence="1">
    <location>
        <begin position="71"/>
        <end position="92"/>
    </location>
</feature>
<protein>
    <submittedName>
        <fullName evidence="3">Peptidoglycan/LPS O-acetylase OafA/YrhL</fullName>
    </submittedName>
</protein>
<evidence type="ECO:0000313" key="4">
    <source>
        <dbReference type="Proteomes" id="UP001262754"/>
    </source>
</evidence>
<feature type="transmembrane region" description="Helical" evidence="1">
    <location>
        <begin position="184"/>
        <end position="203"/>
    </location>
</feature>
<feature type="transmembrane region" description="Helical" evidence="1">
    <location>
        <begin position="215"/>
        <end position="232"/>
    </location>
</feature>
<reference evidence="3 4" key="1">
    <citation type="submission" date="2023-07" db="EMBL/GenBank/DDBJ databases">
        <title>Sorghum-associated microbial communities from plants grown in Nebraska, USA.</title>
        <authorList>
            <person name="Schachtman D."/>
        </authorList>
    </citation>
    <scope>NUCLEOTIDE SEQUENCE [LARGE SCALE GENOMIC DNA]</scope>
    <source>
        <strain evidence="3 4">DS2154</strain>
    </source>
</reference>
<feature type="domain" description="Acyltransferase 3" evidence="2">
    <location>
        <begin position="10"/>
        <end position="320"/>
    </location>
</feature>